<accession>Q03WB0</accession>
<dbReference type="KEGG" id="lme:LEUM_1419"/>
<protein>
    <recommendedName>
        <fullName evidence="3">Cell surface protein</fullName>
    </recommendedName>
</protein>
<dbReference type="AlphaFoldDB" id="Q03WB0"/>
<evidence type="ECO:0008006" key="3">
    <source>
        <dbReference type="Google" id="ProtNLM"/>
    </source>
</evidence>
<dbReference type="GeneID" id="29576870"/>
<name>Q03WB0_LEUMM</name>
<evidence type="ECO:0000313" key="1">
    <source>
        <dbReference type="EMBL" id="ABJ62512.1"/>
    </source>
</evidence>
<dbReference type="HOGENOM" id="CLU_534003_0_0_9"/>
<dbReference type="EnsemblBacteria" id="ABJ62512">
    <property type="protein sequence ID" value="ABJ62512"/>
    <property type="gene ID" value="LEUM_1419"/>
</dbReference>
<dbReference type="eggNOG" id="ENOG50308K2">
    <property type="taxonomic scope" value="Bacteria"/>
</dbReference>
<evidence type="ECO:0000313" key="2">
    <source>
        <dbReference type="Proteomes" id="UP000000362"/>
    </source>
</evidence>
<organism evidence="1 2">
    <name type="scientific">Leuconostoc mesenteroides subsp. mesenteroides (strain ATCC 8293 / DSM 20343 / BCRC 11652 / CCM 1803 / JCM 6124 / NCDO 523 / NBRC 100496 / NCIMB 8023 / NCTC 12954 / NRRL B-1118 / 37Y)</name>
    <dbReference type="NCBI Taxonomy" id="203120"/>
    <lineage>
        <taxon>Bacteria</taxon>
        <taxon>Bacillati</taxon>
        <taxon>Bacillota</taxon>
        <taxon>Bacilli</taxon>
        <taxon>Lactobacillales</taxon>
        <taxon>Lactobacillaceae</taxon>
        <taxon>Leuconostoc</taxon>
    </lineage>
</organism>
<dbReference type="Proteomes" id="UP000000362">
    <property type="component" value="Chromosome"/>
</dbReference>
<keyword evidence="2" id="KW-1185">Reference proteome</keyword>
<dbReference type="RefSeq" id="WP_011680109.1">
    <property type="nucleotide sequence ID" value="NC_008531.1"/>
</dbReference>
<sequence>MLKKALLPLLGMLTVAIVSAWYINFSPQRTSVSTTYQYKKPSSTYQFQRLAEDNTRVTLPAAGHWQDDFSELTNTVLGLSGQFNIFSKTMDLDDRPIEGNFATQDMIRKGGSSAGHKGISYLQRSIQSNNDQATFNNDTLILGSSFKYLQPTATDGRSTINGLKLNQTPKVLRQDADNDEYLDIDTELARLSSVSKIIANHSKNNNATVENKWGGTITIDASHIPSEDNVKYLTVKASDFPGYSLSIKGISDVEKVVITIDTSGVNNFSTGSMAFDSVSKSKNIMFNFYNIDSETNYTGKVDWQSNNKETSNAILSPEGIVTLSGIGTFNGNIVAHKYVGNNTFPTSSTFPDLELPIDRNNDVSPKLISAPDVDFGSHKINSETSLIGNWKGNCQVSGEKSKEIKINVELAKQFTSENGSFANDVSWQLVKSDYSSGSLTTSLQDFTTTSARINYWPWQDDGTGNLLSDWSYNKEKKQYSFYDMQVSNLDTITEIGNYTATLRWTLVDSP</sequence>
<gene>
    <name evidence="1" type="ordered locus">LEUM_1419</name>
</gene>
<dbReference type="EMBL" id="CP000414">
    <property type="protein sequence ID" value="ABJ62512.1"/>
    <property type="molecule type" value="Genomic_DNA"/>
</dbReference>
<reference evidence="1 2" key="1">
    <citation type="journal article" date="2006" name="Proc. Natl. Acad. Sci. U.S.A.">
        <title>Comparative genomics of the lactic acid bacteria.</title>
        <authorList>
            <person name="Makarova K."/>
            <person name="Slesarev A."/>
            <person name="Wolf Y."/>
            <person name="Sorokin A."/>
            <person name="Mirkin B."/>
            <person name="Koonin E."/>
            <person name="Pavlov A."/>
            <person name="Pavlova N."/>
            <person name="Karamychev V."/>
            <person name="Polouchine N."/>
            <person name="Shakhova V."/>
            <person name="Grigoriev I."/>
            <person name="Lou Y."/>
            <person name="Rohksar D."/>
            <person name="Lucas S."/>
            <person name="Huang K."/>
            <person name="Goodstein D.M."/>
            <person name="Hawkins T."/>
            <person name="Plengvidhya V."/>
            <person name="Welker D."/>
            <person name="Hughes J."/>
            <person name="Goh Y."/>
            <person name="Benson A."/>
            <person name="Baldwin K."/>
            <person name="Lee J.H."/>
            <person name="Diaz-Muniz I."/>
            <person name="Dosti B."/>
            <person name="Smeianov V."/>
            <person name="Wechter W."/>
            <person name="Barabote R."/>
            <person name="Lorca G."/>
            <person name="Altermann E."/>
            <person name="Barrangou R."/>
            <person name="Ganesan B."/>
            <person name="Xie Y."/>
            <person name="Rawsthorne H."/>
            <person name="Tamir D."/>
            <person name="Parker C."/>
            <person name="Breidt F."/>
            <person name="Broadbent J."/>
            <person name="Hutkins R."/>
            <person name="O'Sullivan D."/>
            <person name="Steele J."/>
            <person name="Unlu G."/>
            <person name="Saier M."/>
            <person name="Klaenhammer T."/>
            <person name="Richardson P."/>
            <person name="Kozyavkin S."/>
            <person name="Weimer B."/>
            <person name="Mills D."/>
        </authorList>
    </citation>
    <scope>NUCLEOTIDE SEQUENCE [LARGE SCALE GENOMIC DNA]</scope>
    <source>
        <strain evidence="2">ATCC 8293 / DSM 20343 / BCRC 11652 / CCM 1803 / JCM 6124 / NCDO 523 / NBRC 100496 / NCIMB 8023 / NCTC 12954 / NRRL B-1118 / 37Y</strain>
    </source>
</reference>
<proteinExistence type="predicted"/>